<feature type="repeat" description="ANK" evidence="3">
    <location>
        <begin position="66"/>
        <end position="98"/>
    </location>
</feature>
<evidence type="ECO:0000256" key="5">
    <source>
        <dbReference type="SAM" id="MobiDB-lite"/>
    </source>
</evidence>
<feature type="coiled-coil region" evidence="4">
    <location>
        <begin position="374"/>
        <end position="409"/>
    </location>
</feature>
<dbReference type="PANTHER" id="PTHR24166">
    <property type="entry name" value="ROLLING PEBBLES, ISOFORM B"/>
    <property type="match status" value="1"/>
</dbReference>
<feature type="compositionally biased region" description="Polar residues" evidence="5">
    <location>
        <begin position="615"/>
        <end position="627"/>
    </location>
</feature>
<feature type="region of interest" description="Disordered" evidence="5">
    <location>
        <begin position="444"/>
        <end position="463"/>
    </location>
</feature>
<dbReference type="Proteomes" id="UP000502823">
    <property type="component" value="Unassembled WGS sequence"/>
</dbReference>
<keyword evidence="2 3" id="KW-0040">ANK repeat</keyword>
<gene>
    <name evidence="6" type="ORF">Cfor_10573</name>
</gene>
<feature type="compositionally biased region" description="Basic residues" evidence="5">
    <location>
        <begin position="295"/>
        <end position="305"/>
    </location>
</feature>
<feature type="repeat" description="ANK" evidence="3">
    <location>
        <begin position="166"/>
        <end position="198"/>
    </location>
</feature>
<dbReference type="AlphaFoldDB" id="A0A6L2QAN2"/>
<accession>A0A6L2QAN2</accession>
<evidence type="ECO:0000256" key="2">
    <source>
        <dbReference type="ARBA" id="ARBA00023043"/>
    </source>
</evidence>
<dbReference type="SMART" id="SM00248">
    <property type="entry name" value="ANK"/>
    <property type="match status" value="6"/>
</dbReference>
<evidence type="ECO:0000313" key="7">
    <source>
        <dbReference type="Proteomes" id="UP000502823"/>
    </source>
</evidence>
<dbReference type="InterPro" id="IPR002110">
    <property type="entry name" value="Ankyrin_rpt"/>
</dbReference>
<protein>
    <submittedName>
        <fullName evidence="6">Uncharacterized protein</fullName>
    </submittedName>
</protein>
<feature type="repeat" description="ANK" evidence="3">
    <location>
        <begin position="133"/>
        <end position="165"/>
    </location>
</feature>
<dbReference type="PANTHER" id="PTHR24166:SF48">
    <property type="entry name" value="PROTEIN VAPYRIN"/>
    <property type="match status" value="1"/>
</dbReference>
<dbReference type="PROSITE" id="PS50297">
    <property type="entry name" value="ANK_REP_REGION"/>
    <property type="match status" value="4"/>
</dbReference>
<feature type="compositionally biased region" description="Basic and acidic residues" evidence="5">
    <location>
        <begin position="706"/>
        <end position="717"/>
    </location>
</feature>
<comment type="caution">
    <text evidence="6">The sequence shown here is derived from an EMBL/GenBank/DDBJ whole genome shotgun (WGS) entry which is preliminary data.</text>
</comment>
<evidence type="ECO:0000313" key="6">
    <source>
        <dbReference type="EMBL" id="GFG40025.1"/>
    </source>
</evidence>
<dbReference type="InterPro" id="IPR050889">
    <property type="entry name" value="Dendritic_Spine_Reg/Scaffold"/>
</dbReference>
<dbReference type="EMBL" id="BLKM01001381">
    <property type="protein sequence ID" value="GFG40025.1"/>
    <property type="molecule type" value="Genomic_DNA"/>
</dbReference>
<feature type="compositionally biased region" description="Polar residues" evidence="5">
    <location>
        <begin position="675"/>
        <end position="705"/>
    </location>
</feature>
<organism evidence="6 7">
    <name type="scientific">Coptotermes formosanus</name>
    <name type="common">Formosan subterranean termite</name>
    <dbReference type="NCBI Taxonomy" id="36987"/>
    <lineage>
        <taxon>Eukaryota</taxon>
        <taxon>Metazoa</taxon>
        <taxon>Ecdysozoa</taxon>
        <taxon>Arthropoda</taxon>
        <taxon>Hexapoda</taxon>
        <taxon>Insecta</taxon>
        <taxon>Pterygota</taxon>
        <taxon>Neoptera</taxon>
        <taxon>Polyneoptera</taxon>
        <taxon>Dictyoptera</taxon>
        <taxon>Blattodea</taxon>
        <taxon>Blattoidea</taxon>
        <taxon>Termitoidae</taxon>
        <taxon>Rhinotermitidae</taxon>
        <taxon>Coptotermes</taxon>
    </lineage>
</organism>
<evidence type="ECO:0000256" key="1">
    <source>
        <dbReference type="ARBA" id="ARBA00022737"/>
    </source>
</evidence>
<sequence>MAAGKLREAAARGNLQEVLRLIEDGAKIQADENGRNALHLASSAGHADVVAALILAGCDVNVSDSSGCTALQRAAAEGHLDVVRQLIKHGADVNRQDNVHGNTALHEASWKGYSRSVAALGKARANLHLKNCGGFAALHLCCQNGHNQSCRELLLAGCNPDLQNNYGDTPLHTSARYGHAGVTRILISAQCRVSDQNKNGDTALHIAAAMGRRKLTRILLEAGCDKTLKNKQNETARDIATRKDLNEILVILNSPNAARSKSKSGKAGHEKDRNEKKRGKNESGTSSKDSSSRQKDKKKHKNTHKVHFEKPTGKQWSPYGCHYYPDPKAFPQPNLDSLPHEPLKKGEQYYLDLAGNICKGPVGVGYTCYCAPFFRHMEARLDRDKQELKEHIDQAHQRLDQKVSNLERRTQGQLSELTRCVVAERALCDQRHLHLAQWITRGAAGRSSERVRGTEPPDSMELSPVRARSVEHLLDHQTEWRDQQHNTAAVNAIGVKKGLRNGHDHRSLEMLAEDDGIAGWRRHYRNSSHEISCREQNEKANQSGKTHEAAKPKGQTLHTYAHELAHRLKQGLQKSHKLPKSKQDHNKSFETLLDKDIVSWRGQPHRRSANELPASRTNTESTNNPESPSIRDKHNRSFDTLLDHRSWRDQPHYRSVNELPTSHHQRSHEGINRQGLWQSQGHNHSSDVLINEGTTSWADQSQQRNAETHKTKKEDGAISHAAPSWKEKLKQESKETEEQRPNDTQAENKSPDWAGQPLRRSVHEMVARFQSAHQASQIVPNWKIQNKSKSAVTEAAKFPEVKHNEEQELPRFEERADNAWQSQNLCRGNPTWQADGLLVHGASHYRCNDDDGSSESSEGEDGDATAILRIPETGNPDYENVVAPCPWQVEESRLMSGLPYRSRSAVYSPTHEMADLHNDSGYSTKLYGSSKGPSPSLSGQLDVEGILPTQTMFTTNKLANTCEQTQLSNDTTSRNRYHERVEEAGGTNIVTASLV</sequence>
<evidence type="ECO:0000256" key="3">
    <source>
        <dbReference type="PROSITE-ProRule" id="PRU00023"/>
    </source>
</evidence>
<keyword evidence="7" id="KW-1185">Reference proteome</keyword>
<dbReference type="PRINTS" id="PR01415">
    <property type="entry name" value="ANKYRIN"/>
</dbReference>
<name>A0A6L2QAN2_COPFO</name>
<evidence type="ECO:0000256" key="4">
    <source>
        <dbReference type="SAM" id="Coils"/>
    </source>
</evidence>
<dbReference type="Gene3D" id="1.25.40.20">
    <property type="entry name" value="Ankyrin repeat-containing domain"/>
    <property type="match status" value="3"/>
</dbReference>
<feature type="compositionally biased region" description="Basic and acidic residues" evidence="5">
    <location>
        <begin position="725"/>
        <end position="741"/>
    </location>
</feature>
<dbReference type="Pfam" id="PF12796">
    <property type="entry name" value="Ank_2"/>
    <property type="match status" value="2"/>
</dbReference>
<dbReference type="InterPro" id="IPR036770">
    <property type="entry name" value="Ankyrin_rpt-contain_sf"/>
</dbReference>
<dbReference type="PROSITE" id="PS50088">
    <property type="entry name" value="ANK_REPEAT"/>
    <property type="match status" value="5"/>
</dbReference>
<dbReference type="InParanoid" id="A0A6L2QAN2"/>
<reference evidence="7" key="1">
    <citation type="submission" date="2020-01" db="EMBL/GenBank/DDBJ databases">
        <title>Draft genome sequence of the Termite Coptotermes fromosanus.</title>
        <authorList>
            <person name="Itakura S."/>
            <person name="Yosikawa Y."/>
            <person name="Umezawa K."/>
        </authorList>
    </citation>
    <scope>NUCLEOTIDE SEQUENCE [LARGE SCALE GENOMIC DNA]</scope>
</reference>
<proteinExistence type="predicted"/>
<keyword evidence="4" id="KW-0175">Coiled coil</keyword>
<feature type="repeat" description="ANK" evidence="3">
    <location>
        <begin position="199"/>
        <end position="231"/>
    </location>
</feature>
<feature type="repeat" description="ANK" evidence="3">
    <location>
        <begin position="33"/>
        <end position="65"/>
    </location>
</feature>
<dbReference type="OrthoDB" id="424503at2759"/>
<feature type="region of interest" description="Disordered" evidence="5">
    <location>
        <begin position="657"/>
        <end position="755"/>
    </location>
</feature>
<dbReference type="SUPFAM" id="SSF48403">
    <property type="entry name" value="Ankyrin repeat"/>
    <property type="match status" value="1"/>
</dbReference>
<feature type="region of interest" description="Disordered" evidence="5">
    <location>
        <begin position="256"/>
        <end position="311"/>
    </location>
</feature>
<feature type="region of interest" description="Disordered" evidence="5">
    <location>
        <begin position="600"/>
        <end position="634"/>
    </location>
</feature>
<keyword evidence="1" id="KW-0677">Repeat</keyword>